<name>A0A1V4HZS4_NITVU</name>
<dbReference type="RefSeq" id="WP_079446321.1">
    <property type="nucleotide sequence ID" value="NZ_JAVDPZ010000049.1"/>
</dbReference>
<dbReference type="GO" id="GO:0003677">
    <property type="term" value="F:DNA binding"/>
    <property type="evidence" value="ECO:0007669"/>
    <property type="project" value="UniProtKB-KW"/>
</dbReference>
<dbReference type="STRING" id="29421.B2M20_06810"/>
<dbReference type="Gene3D" id="2.60.120.10">
    <property type="entry name" value="Jelly Rolls"/>
    <property type="match status" value="1"/>
</dbReference>
<evidence type="ECO:0000256" key="3">
    <source>
        <dbReference type="ARBA" id="ARBA00023163"/>
    </source>
</evidence>
<keyword evidence="2" id="KW-0238">DNA-binding</keyword>
<dbReference type="InterPro" id="IPR050397">
    <property type="entry name" value="Env_Response_Regulators"/>
</dbReference>
<keyword evidence="6" id="KW-1185">Reference proteome</keyword>
<keyword evidence="1" id="KW-0805">Transcription regulation</keyword>
<evidence type="ECO:0000259" key="4">
    <source>
        <dbReference type="Pfam" id="PF13545"/>
    </source>
</evidence>
<evidence type="ECO:0000256" key="1">
    <source>
        <dbReference type="ARBA" id="ARBA00023015"/>
    </source>
</evidence>
<organism evidence="5 6">
    <name type="scientific">Nitrobacter vulgaris</name>
    <dbReference type="NCBI Taxonomy" id="29421"/>
    <lineage>
        <taxon>Bacteria</taxon>
        <taxon>Pseudomonadati</taxon>
        <taxon>Pseudomonadota</taxon>
        <taxon>Alphaproteobacteria</taxon>
        <taxon>Hyphomicrobiales</taxon>
        <taxon>Nitrobacteraceae</taxon>
        <taxon>Nitrobacter</taxon>
    </lineage>
</organism>
<dbReference type="AlphaFoldDB" id="A0A1V4HZS4"/>
<sequence>MVHGPKNSLLASIPDTEWIEIQKLCEFVQLPLGCVLYEPRGPFDYVYFPETAIISNLAPLKTDRTAETSTTGREGMINVGAIMGDDQSMHRAVVQVSGDSIRISFREFQELQARLPVFRRKLNAYSRAFLAQVMQSVACNASHTLLQRCARWLLKSHDRVDGDELRLTQQFLAEMLVVSRVAVNAELRKFQQLQVLTYSRGIITILDRRLLERTSCECYRAVRREYDRLLPGSFTK</sequence>
<dbReference type="EMBL" id="MWPQ01000029">
    <property type="protein sequence ID" value="OPH83476.1"/>
    <property type="molecule type" value="Genomic_DNA"/>
</dbReference>
<dbReference type="GO" id="GO:0005829">
    <property type="term" value="C:cytosol"/>
    <property type="evidence" value="ECO:0007669"/>
    <property type="project" value="TreeGrafter"/>
</dbReference>
<proteinExistence type="predicted"/>
<dbReference type="SUPFAM" id="SSF51206">
    <property type="entry name" value="cAMP-binding domain-like"/>
    <property type="match status" value="1"/>
</dbReference>
<dbReference type="Pfam" id="PF13545">
    <property type="entry name" value="HTH_Crp_2"/>
    <property type="match status" value="1"/>
</dbReference>
<dbReference type="GO" id="GO:0003700">
    <property type="term" value="F:DNA-binding transcription factor activity"/>
    <property type="evidence" value="ECO:0007669"/>
    <property type="project" value="TreeGrafter"/>
</dbReference>
<dbReference type="InterPro" id="IPR018490">
    <property type="entry name" value="cNMP-bd_dom_sf"/>
</dbReference>
<dbReference type="PANTHER" id="PTHR24567:SF74">
    <property type="entry name" value="HTH-TYPE TRANSCRIPTIONAL REGULATOR ARCR"/>
    <property type="match status" value="1"/>
</dbReference>
<reference evidence="5 6" key="1">
    <citation type="submission" date="2017-02" db="EMBL/GenBank/DDBJ databases">
        <title>Genome sequence of the nitrite-oxidizing bacterium Nitrobacter vulgaris strain Ab1.</title>
        <authorList>
            <person name="Mellbye B.L."/>
            <person name="Davis E.W."/>
            <person name="Spieck E."/>
            <person name="Chang J.H."/>
            <person name="Bottomley P.J."/>
            <person name="Sayavedra-Soto L.A."/>
        </authorList>
    </citation>
    <scope>NUCLEOTIDE SEQUENCE [LARGE SCALE GENOMIC DNA]</scope>
    <source>
        <strain evidence="5 6">Ab1</strain>
    </source>
</reference>
<evidence type="ECO:0000256" key="2">
    <source>
        <dbReference type="ARBA" id="ARBA00023125"/>
    </source>
</evidence>
<evidence type="ECO:0000313" key="5">
    <source>
        <dbReference type="EMBL" id="OPH83476.1"/>
    </source>
</evidence>
<dbReference type="SUPFAM" id="SSF46785">
    <property type="entry name" value="Winged helix' DNA-binding domain"/>
    <property type="match status" value="1"/>
</dbReference>
<dbReference type="PANTHER" id="PTHR24567">
    <property type="entry name" value="CRP FAMILY TRANSCRIPTIONAL REGULATORY PROTEIN"/>
    <property type="match status" value="1"/>
</dbReference>
<accession>A0A1V4HZS4</accession>
<dbReference type="Proteomes" id="UP000189940">
    <property type="component" value="Unassembled WGS sequence"/>
</dbReference>
<comment type="caution">
    <text evidence="5">The sequence shown here is derived from an EMBL/GenBank/DDBJ whole genome shotgun (WGS) entry which is preliminary data.</text>
</comment>
<gene>
    <name evidence="5" type="ORF">B2M20_06810</name>
</gene>
<dbReference type="InterPro" id="IPR014710">
    <property type="entry name" value="RmlC-like_jellyroll"/>
</dbReference>
<feature type="domain" description="HTH crp-type" evidence="4">
    <location>
        <begin position="147"/>
        <end position="213"/>
    </location>
</feature>
<keyword evidence="3" id="KW-0804">Transcription</keyword>
<dbReference type="InterPro" id="IPR036390">
    <property type="entry name" value="WH_DNA-bd_sf"/>
</dbReference>
<dbReference type="OrthoDB" id="7506088at2"/>
<protein>
    <recommendedName>
        <fullName evidence="4">HTH crp-type domain-containing protein</fullName>
    </recommendedName>
</protein>
<evidence type="ECO:0000313" key="6">
    <source>
        <dbReference type="Proteomes" id="UP000189940"/>
    </source>
</evidence>
<dbReference type="InterPro" id="IPR012318">
    <property type="entry name" value="HTH_CRP"/>
</dbReference>